<dbReference type="EMBL" id="JACDUR010000013">
    <property type="protein sequence ID" value="MBA2897706.1"/>
    <property type="molecule type" value="Genomic_DNA"/>
</dbReference>
<reference evidence="1 2" key="1">
    <citation type="submission" date="2020-07" db="EMBL/GenBank/DDBJ databases">
        <title>Genomic Encyclopedia of Type Strains, Phase IV (KMG-IV): sequencing the most valuable type-strain genomes for metagenomic binning, comparative biology and taxonomic classification.</title>
        <authorList>
            <person name="Goeker M."/>
        </authorList>
    </citation>
    <scope>NUCLEOTIDE SEQUENCE [LARGE SCALE GENOMIC DNA]</scope>
    <source>
        <strain evidence="1 2">DSM 45533</strain>
    </source>
</reference>
<dbReference type="AlphaFoldDB" id="A0A7W0CUQ7"/>
<gene>
    <name evidence="1" type="ORF">HNR30_009112</name>
</gene>
<keyword evidence="2" id="KW-1185">Reference proteome</keyword>
<comment type="caution">
    <text evidence="1">The sequence shown here is derived from an EMBL/GenBank/DDBJ whole genome shotgun (WGS) entry which is preliminary data.</text>
</comment>
<dbReference type="RefSeq" id="WP_181616399.1">
    <property type="nucleotide sequence ID" value="NZ_BAABAM010000015.1"/>
</dbReference>
<dbReference type="Proteomes" id="UP000530928">
    <property type="component" value="Unassembled WGS sequence"/>
</dbReference>
<evidence type="ECO:0000313" key="1">
    <source>
        <dbReference type="EMBL" id="MBA2897706.1"/>
    </source>
</evidence>
<evidence type="ECO:0000313" key="2">
    <source>
        <dbReference type="Proteomes" id="UP000530928"/>
    </source>
</evidence>
<accession>A0A7W0CUQ7</accession>
<sequence>MNFQQSAQRYAELLLGEGSWLSEELAWTVLRPLGEPLTLSDVAQRLVGDGAAVIIERDFEEACGANAVVIEETDEGVMIVDLYRTSNTPDPDFIARLSRNVDVWHVSWHTALSRRMIHALDGRILAVVPYLDPAYAIGEDLNSVEVELRTLSAAQHDPWPAVEATALAIIEGRTGARLHLDWFDHVHPSVAVEGS</sequence>
<protein>
    <submittedName>
        <fullName evidence="1">Uncharacterized protein</fullName>
    </submittedName>
</protein>
<name>A0A7W0CUQ7_9ACTN</name>
<organism evidence="1 2">
    <name type="scientific">Nonomuraea soli</name>
    <dbReference type="NCBI Taxonomy" id="1032476"/>
    <lineage>
        <taxon>Bacteria</taxon>
        <taxon>Bacillati</taxon>
        <taxon>Actinomycetota</taxon>
        <taxon>Actinomycetes</taxon>
        <taxon>Streptosporangiales</taxon>
        <taxon>Streptosporangiaceae</taxon>
        <taxon>Nonomuraea</taxon>
    </lineage>
</organism>
<proteinExistence type="predicted"/>